<gene>
    <name evidence="2" type="ORF">EKD16_25195</name>
</gene>
<name>A0A4P6Q8I7_9ACTN</name>
<geneLocation type="plasmid" evidence="3">
    <name>phim2</name>
</geneLocation>
<dbReference type="Proteomes" id="UP000292235">
    <property type="component" value="Plasmid phiM2"/>
</dbReference>
<dbReference type="KEGG" id="strr:EKD16_25195"/>
<reference evidence="2 3" key="1">
    <citation type="submission" date="2019-02" db="EMBL/GenBank/DDBJ databases">
        <authorList>
            <person name="Khodamoradi S."/>
            <person name="Hahnke R.L."/>
            <person name="Kaempfer P."/>
            <person name="Schumann P."/>
            <person name="Rohde M."/>
            <person name="Steinert M."/>
            <person name="Luzhetskyy A."/>
            <person name="Wink J."/>
            <person name="Ruckert C."/>
        </authorList>
    </citation>
    <scope>NUCLEOTIDE SEQUENCE [LARGE SCALE GENOMIC DNA]</scope>
    <source>
        <strain evidence="2 3">M2</strain>
        <plasmid evidence="3">phim2</plasmid>
    </source>
</reference>
<proteinExistence type="predicted"/>
<evidence type="ECO:0000313" key="2">
    <source>
        <dbReference type="EMBL" id="QBI56780.1"/>
    </source>
</evidence>
<evidence type="ECO:0000313" key="3">
    <source>
        <dbReference type="Proteomes" id="UP000292235"/>
    </source>
</evidence>
<accession>A0A4P6Q8I7</accession>
<sequence>MEDHTLRARTLVEYEDPRIGRALRRLPARKRPASPDAAYWEAALVVAERDARAEQARRASPGCYRIGYLGGYVVAAAVLLGLIAALVWLVQAVTS</sequence>
<keyword evidence="1" id="KW-0472">Membrane</keyword>
<organism evidence="2 3">
    <name type="scientific">Streptomonospora litoralis</name>
    <dbReference type="NCBI Taxonomy" id="2498135"/>
    <lineage>
        <taxon>Bacteria</taxon>
        <taxon>Bacillati</taxon>
        <taxon>Actinomycetota</taxon>
        <taxon>Actinomycetes</taxon>
        <taxon>Streptosporangiales</taxon>
        <taxon>Nocardiopsidaceae</taxon>
        <taxon>Streptomonospora</taxon>
    </lineage>
</organism>
<dbReference type="RefSeq" id="WP_131102949.1">
    <property type="nucleotide sequence ID" value="NZ_CP036456.1"/>
</dbReference>
<keyword evidence="2" id="KW-0614">Plasmid</keyword>
<keyword evidence="1" id="KW-1133">Transmembrane helix</keyword>
<keyword evidence="1" id="KW-0812">Transmembrane</keyword>
<evidence type="ECO:0000256" key="1">
    <source>
        <dbReference type="SAM" id="Phobius"/>
    </source>
</evidence>
<dbReference type="GeneID" id="39493941"/>
<dbReference type="AlphaFoldDB" id="A0A4P6Q8I7"/>
<feature type="transmembrane region" description="Helical" evidence="1">
    <location>
        <begin position="66"/>
        <end position="90"/>
    </location>
</feature>
<protein>
    <submittedName>
        <fullName evidence="2">Uncharacterized protein</fullName>
    </submittedName>
</protein>
<dbReference type="EMBL" id="CP036456">
    <property type="protein sequence ID" value="QBI56780.1"/>
    <property type="molecule type" value="Genomic_DNA"/>
</dbReference>
<keyword evidence="3" id="KW-1185">Reference proteome</keyword>